<dbReference type="EMBL" id="FQYP01000013">
    <property type="protein sequence ID" value="SHJ64536.1"/>
    <property type="molecule type" value="Genomic_DNA"/>
</dbReference>
<proteinExistence type="predicted"/>
<accession>A0A1M6L085</accession>
<gene>
    <name evidence="1" type="ORF">SAMN04488508_11338</name>
</gene>
<protein>
    <submittedName>
        <fullName evidence="1">Uncharacterized protein</fullName>
    </submittedName>
</protein>
<sequence>MKLRNLCIIATTILIISCSNEPFELFDIGKIDANSELFDDLKIFSEIKSESEDAVCVTFIYPFNVYRYNDESEIVDSQIIRNNLEFIAALDNTEDDSAIGLSYPISSVLEDGTSFTINNNEELKTAIESCIESEIIRYCEGVLEETNCIWQITSSTENERYNDSVMDFYEDGTGVFYDQGTAYRISWIALFVVEELHINLHLEGNSEIIEDWNFNWKVISITDESIEIANEDQSYTITKKCGIPNSCNYVEFRECPQENTEDKATFILDDYKDCIISLQQNTTNNSNVSLMFFEDGVSAEQDLNAIDSSGYQNITNPQIVYVKVNNKQDDETYIIKIVLFVEACESDDER</sequence>
<organism evidence="1 2">
    <name type="scientific">Aquimarina spongiae</name>
    <dbReference type="NCBI Taxonomy" id="570521"/>
    <lineage>
        <taxon>Bacteria</taxon>
        <taxon>Pseudomonadati</taxon>
        <taxon>Bacteroidota</taxon>
        <taxon>Flavobacteriia</taxon>
        <taxon>Flavobacteriales</taxon>
        <taxon>Flavobacteriaceae</taxon>
        <taxon>Aquimarina</taxon>
    </lineage>
</organism>
<dbReference type="PROSITE" id="PS51257">
    <property type="entry name" value="PROKAR_LIPOPROTEIN"/>
    <property type="match status" value="1"/>
</dbReference>
<evidence type="ECO:0000313" key="2">
    <source>
        <dbReference type="Proteomes" id="UP000184432"/>
    </source>
</evidence>
<keyword evidence="2" id="KW-1185">Reference proteome</keyword>
<dbReference type="AlphaFoldDB" id="A0A1M6L085"/>
<dbReference type="Proteomes" id="UP000184432">
    <property type="component" value="Unassembled WGS sequence"/>
</dbReference>
<evidence type="ECO:0000313" key="1">
    <source>
        <dbReference type="EMBL" id="SHJ64536.1"/>
    </source>
</evidence>
<reference evidence="2" key="1">
    <citation type="submission" date="2016-11" db="EMBL/GenBank/DDBJ databases">
        <authorList>
            <person name="Varghese N."/>
            <person name="Submissions S."/>
        </authorList>
    </citation>
    <scope>NUCLEOTIDE SEQUENCE [LARGE SCALE GENOMIC DNA]</scope>
    <source>
        <strain evidence="2">DSM 22623</strain>
    </source>
</reference>
<name>A0A1M6L085_9FLAO</name>
<dbReference type="STRING" id="570521.SAMN04488508_11338"/>